<feature type="transmembrane region" description="Helical" evidence="2">
    <location>
        <begin position="297"/>
        <end position="316"/>
    </location>
</feature>
<dbReference type="InterPro" id="IPR052173">
    <property type="entry name" value="Beta-lactam_resp_regulator"/>
</dbReference>
<dbReference type="AlphaFoldDB" id="A0A4U8QD93"/>
<feature type="compositionally biased region" description="Basic and acidic residues" evidence="1">
    <location>
        <begin position="369"/>
        <end position="394"/>
    </location>
</feature>
<keyword evidence="5" id="KW-1185">Reference proteome</keyword>
<dbReference type="PANTHER" id="PTHR34978">
    <property type="entry name" value="POSSIBLE SENSOR-TRANSDUCER PROTEIN BLAR"/>
    <property type="match status" value="1"/>
</dbReference>
<feature type="domain" description="Peptidase M56" evidence="3">
    <location>
        <begin position="2"/>
        <end position="288"/>
    </location>
</feature>
<protein>
    <submittedName>
        <fullName evidence="4">Regulatory protein BlaR1</fullName>
    </submittedName>
</protein>
<comment type="caution">
    <text evidence="4">The sequence shown here is derived from an EMBL/GenBank/DDBJ whole genome shotgun (WGS) entry which is preliminary data.</text>
</comment>
<evidence type="ECO:0000313" key="5">
    <source>
        <dbReference type="Proteomes" id="UP000306509"/>
    </source>
</evidence>
<dbReference type="Proteomes" id="UP000306509">
    <property type="component" value="Unassembled WGS sequence"/>
</dbReference>
<feature type="transmembrane region" description="Helical" evidence="2">
    <location>
        <begin position="106"/>
        <end position="124"/>
    </location>
</feature>
<accession>A0A4U8QD93</accession>
<dbReference type="CDD" id="cd07341">
    <property type="entry name" value="M56_BlaR1_MecR1_like"/>
    <property type="match status" value="1"/>
</dbReference>
<feature type="transmembrane region" description="Helical" evidence="2">
    <location>
        <begin position="6"/>
        <end position="23"/>
    </location>
</feature>
<evidence type="ECO:0000256" key="1">
    <source>
        <dbReference type="SAM" id="MobiDB-lite"/>
    </source>
</evidence>
<dbReference type="InterPro" id="IPR008756">
    <property type="entry name" value="Peptidase_M56"/>
</dbReference>
<dbReference type="Pfam" id="PF05569">
    <property type="entry name" value="Peptidase_M56"/>
    <property type="match status" value="1"/>
</dbReference>
<feature type="transmembrane region" description="Helical" evidence="2">
    <location>
        <begin position="35"/>
        <end position="55"/>
    </location>
</feature>
<keyword evidence="2" id="KW-1133">Transmembrane helix</keyword>
<dbReference type="RefSeq" id="WP_138001711.1">
    <property type="nucleotide sequence ID" value="NZ_QGQD01000012.1"/>
</dbReference>
<keyword evidence="2" id="KW-0812">Transmembrane</keyword>
<evidence type="ECO:0000259" key="3">
    <source>
        <dbReference type="Pfam" id="PF05569"/>
    </source>
</evidence>
<dbReference type="STRING" id="180332.GCA_000797495_00890"/>
<gene>
    <name evidence="4" type="primary">blaR1_2</name>
    <name evidence="4" type="ORF">DSM106044_00513</name>
</gene>
<dbReference type="EMBL" id="QGQD01000012">
    <property type="protein sequence ID" value="TLD02534.1"/>
    <property type="molecule type" value="Genomic_DNA"/>
</dbReference>
<proteinExistence type="predicted"/>
<feature type="region of interest" description="Disordered" evidence="1">
    <location>
        <begin position="325"/>
        <end position="428"/>
    </location>
</feature>
<evidence type="ECO:0000313" key="4">
    <source>
        <dbReference type="EMBL" id="TLD02534.1"/>
    </source>
</evidence>
<dbReference type="PANTHER" id="PTHR34978:SF3">
    <property type="entry name" value="SLR0241 PROTEIN"/>
    <property type="match status" value="1"/>
</dbReference>
<keyword evidence="2" id="KW-0472">Membrane</keyword>
<name>A0A4U8QD93_9FIRM</name>
<evidence type="ECO:0000256" key="2">
    <source>
        <dbReference type="SAM" id="Phobius"/>
    </source>
</evidence>
<sequence length="603" mass="67598">MNVLQMSISGGLLIIGIMVVRALSINRISKKFFVLLWDIVLLRLLFPFTVTFQFITTNLFTSVPKQIDQVIQQRVSDLPLIKGTPGTYLSAGVGVSQQENIPVFQIIWLFGLIALSLFFMIAYYRDYRKLREALPIKHNIFLNHWMKEKQLKRKVVILLSDRVNTPVTYGIFSPKIILPRTMDLTDHNALRFVLEHEFVHIKCHDNLWKIVALAALCIHWFNPTVWIMQILFNRDLELSCDEKVITSVGAEKRQEYALTLINLAGNKSGISFLHSSFGKNVIKERIVSIMKYKKTSIISFICVIVLITAVSVFWFISPDNDQIPASASENDKHTEEAQATSDSQKETGGKSDLSQTENQKKIITPAADMKSKKSDRQNQKIIDSEKKSGNENKTPKTQPMETEAITEAKTETNQTVPVPPETSSYTSSGFVTRIEGSTMYLQEEGHGDSKVAYELINAVINIPDGVRMNQTVEVHYYKKDGKNVATEVNGDGTGTKPIDTGDYFSGSYELAKDGMTIKLSISSYTDWYTSARGNVMGTIINNDGTESRFYGELIMTDTVNQYDVTTDSGLTCSFIFSGDTLNISSSPDTISGAYTKTSAYRPS</sequence>
<reference evidence="4 5" key="1">
    <citation type="journal article" date="2019" name="Anaerobe">
        <title>Detection of Robinsoniella peoriensis in multiple bone samples of a trauma patient.</title>
        <authorList>
            <person name="Schrottner P."/>
            <person name="Hartwich K."/>
            <person name="Bunk B."/>
            <person name="Schober I."/>
            <person name="Helbig S."/>
            <person name="Rudolph W.W."/>
            <person name="Gunzer F."/>
        </authorList>
    </citation>
    <scope>NUCLEOTIDE SEQUENCE [LARGE SCALE GENOMIC DNA]</scope>
    <source>
        <strain evidence="4 5">DSM 106044</strain>
    </source>
</reference>
<organism evidence="4 5">
    <name type="scientific">Robinsoniella peoriensis</name>
    <dbReference type="NCBI Taxonomy" id="180332"/>
    <lineage>
        <taxon>Bacteria</taxon>
        <taxon>Bacillati</taxon>
        <taxon>Bacillota</taxon>
        <taxon>Clostridia</taxon>
        <taxon>Lachnospirales</taxon>
        <taxon>Lachnospiraceae</taxon>
        <taxon>Robinsoniella</taxon>
    </lineage>
</organism>
<feature type="compositionally biased region" description="Polar residues" evidence="1">
    <location>
        <begin position="413"/>
        <end position="428"/>
    </location>
</feature>